<dbReference type="Proteomes" id="UP000515158">
    <property type="component" value="Unplaced"/>
</dbReference>
<feature type="domain" description="C2H2-type" evidence="10">
    <location>
        <begin position="152"/>
        <end position="179"/>
    </location>
</feature>
<dbReference type="Pfam" id="PF00096">
    <property type="entry name" value="zf-C2H2"/>
    <property type="match status" value="2"/>
</dbReference>
<dbReference type="PANTHER" id="PTHR16515">
    <property type="entry name" value="PR DOMAIN ZINC FINGER PROTEIN"/>
    <property type="match status" value="1"/>
</dbReference>
<evidence type="ECO:0000256" key="7">
    <source>
        <dbReference type="ARBA" id="ARBA00023242"/>
    </source>
</evidence>
<keyword evidence="9" id="KW-0732">Signal</keyword>
<dbReference type="OrthoDB" id="10004641at2759"/>
<dbReference type="InterPro" id="IPR013087">
    <property type="entry name" value="Znf_C2H2_type"/>
</dbReference>
<evidence type="ECO:0000256" key="9">
    <source>
        <dbReference type="SAM" id="SignalP"/>
    </source>
</evidence>
<dbReference type="AlphaFoldDB" id="A0A6P9A267"/>
<dbReference type="RefSeq" id="XP_034250891.1">
    <property type="nucleotide sequence ID" value="XM_034395000.1"/>
</dbReference>
<dbReference type="GO" id="GO:0003677">
    <property type="term" value="F:DNA binding"/>
    <property type="evidence" value="ECO:0007669"/>
    <property type="project" value="UniProtKB-KW"/>
</dbReference>
<dbReference type="GO" id="GO:0005634">
    <property type="term" value="C:nucleus"/>
    <property type="evidence" value="ECO:0007669"/>
    <property type="project" value="UniProtKB-SubCell"/>
</dbReference>
<dbReference type="Gene3D" id="3.30.160.60">
    <property type="entry name" value="Classic Zinc Finger"/>
    <property type="match status" value="2"/>
</dbReference>
<evidence type="ECO:0000256" key="2">
    <source>
        <dbReference type="ARBA" id="ARBA00022723"/>
    </source>
</evidence>
<dbReference type="PROSITE" id="PS50157">
    <property type="entry name" value="ZINC_FINGER_C2H2_2"/>
    <property type="match status" value="3"/>
</dbReference>
<proteinExistence type="predicted"/>
<dbReference type="InterPro" id="IPR036236">
    <property type="entry name" value="Znf_C2H2_sf"/>
</dbReference>
<name>A0A6P9A267_THRPL</name>
<evidence type="ECO:0000256" key="1">
    <source>
        <dbReference type="ARBA" id="ARBA00004123"/>
    </source>
</evidence>
<dbReference type="KEGG" id="tpal:117651191"/>
<protein>
    <submittedName>
        <fullName evidence="12">Zinc finger protein 333-like</fullName>
    </submittedName>
</protein>
<keyword evidence="5" id="KW-0862">Zinc</keyword>
<dbReference type="GO" id="GO:0010468">
    <property type="term" value="P:regulation of gene expression"/>
    <property type="evidence" value="ECO:0007669"/>
    <property type="project" value="TreeGrafter"/>
</dbReference>
<evidence type="ECO:0000256" key="4">
    <source>
        <dbReference type="ARBA" id="ARBA00022771"/>
    </source>
</evidence>
<keyword evidence="2" id="KW-0479">Metal-binding</keyword>
<feature type="domain" description="C2H2-type" evidence="10">
    <location>
        <begin position="190"/>
        <end position="217"/>
    </location>
</feature>
<gene>
    <name evidence="12" type="primary">LOC117651191</name>
</gene>
<dbReference type="GeneID" id="117651191"/>
<accession>A0A6P9A267</accession>
<dbReference type="SMART" id="SM00355">
    <property type="entry name" value="ZnF_C2H2"/>
    <property type="match status" value="3"/>
</dbReference>
<dbReference type="PANTHER" id="PTHR16515:SF49">
    <property type="entry name" value="GASTRULA ZINC FINGER PROTEIN XLCGF49.1-LIKE-RELATED"/>
    <property type="match status" value="1"/>
</dbReference>
<keyword evidence="7" id="KW-0539">Nucleus</keyword>
<comment type="subcellular location">
    <subcellularLocation>
        <location evidence="1">Nucleus</location>
    </subcellularLocation>
</comment>
<organism evidence="12">
    <name type="scientific">Thrips palmi</name>
    <name type="common">Melon thrips</name>
    <dbReference type="NCBI Taxonomy" id="161013"/>
    <lineage>
        <taxon>Eukaryota</taxon>
        <taxon>Metazoa</taxon>
        <taxon>Ecdysozoa</taxon>
        <taxon>Arthropoda</taxon>
        <taxon>Hexapoda</taxon>
        <taxon>Insecta</taxon>
        <taxon>Pterygota</taxon>
        <taxon>Neoptera</taxon>
        <taxon>Paraneoptera</taxon>
        <taxon>Thysanoptera</taxon>
        <taxon>Terebrantia</taxon>
        <taxon>Thripoidea</taxon>
        <taxon>Thripidae</taxon>
        <taxon>Thrips</taxon>
    </lineage>
</organism>
<feature type="signal peptide" evidence="9">
    <location>
        <begin position="1"/>
        <end position="27"/>
    </location>
</feature>
<evidence type="ECO:0000256" key="5">
    <source>
        <dbReference type="ARBA" id="ARBA00022833"/>
    </source>
</evidence>
<keyword evidence="4 8" id="KW-0863">Zinc-finger</keyword>
<evidence type="ECO:0000313" key="12">
    <source>
        <dbReference type="RefSeq" id="XP_034250891.1"/>
    </source>
</evidence>
<keyword evidence="11" id="KW-1185">Reference proteome</keyword>
<keyword evidence="3" id="KW-0677">Repeat</keyword>
<evidence type="ECO:0000256" key="6">
    <source>
        <dbReference type="ARBA" id="ARBA00023125"/>
    </source>
</evidence>
<evidence type="ECO:0000256" key="8">
    <source>
        <dbReference type="PROSITE-ProRule" id="PRU00042"/>
    </source>
</evidence>
<dbReference type="InterPro" id="IPR050331">
    <property type="entry name" value="Zinc_finger"/>
</dbReference>
<dbReference type="InParanoid" id="A0A6P9A267"/>
<dbReference type="GO" id="GO:0008270">
    <property type="term" value="F:zinc ion binding"/>
    <property type="evidence" value="ECO:0007669"/>
    <property type="project" value="UniProtKB-KW"/>
</dbReference>
<dbReference type="SUPFAM" id="SSF57667">
    <property type="entry name" value="beta-beta-alpha zinc fingers"/>
    <property type="match status" value="2"/>
</dbReference>
<feature type="chain" id="PRO_5027568621" evidence="9">
    <location>
        <begin position="28"/>
        <end position="250"/>
    </location>
</feature>
<evidence type="ECO:0000313" key="11">
    <source>
        <dbReference type="Proteomes" id="UP000515158"/>
    </source>
</evidence>
<feature type="domain" description="C2H2-type" evidence="10">
    <location>
        <begin position="219"/>
        <end position="239"/>
    </location>
</feature>
<sequence length="250" mass="27764">MIQALLPNAGDWMCCWCFIRQMLVVLGSGLFQQNGELEGSSIQVPKPGVISVKSTAVLSGVTPMDVESQAVQVATTVEISGLQVVAYDVGTLMVGGWSDLKTIVFFAGSHIVSASCLEASELSEGSQHLFQPFSMPSDLHSNQEGNSQKKSNVCNTCGRAYKWQISLQRHMRLETEELDDQKHKAQSNAFMCPQCGKSYCVKHSLTRHLRYECGQQPKHLCTMCGKKFKHNYDLQIHIKKSCKEFVSLIQ</sequence>
<evidence type="ECO:0000259" key="10">
    <source>
        <dbReference type="PROSITE" id="PS50157"/>
    </source>
</evidence>
<keyword evidence="6" id="KW-0238">DNA-binding</keyword>
<reference evidence="12" key="1">
    <citation type="submission" date="2025-08" db="UniProtKB">
        <authorList>
            <consortium name="RefSeq"/>
        </authorList>
    </citation>
    <scope>IDENTIFICATION</scope>
    <source>
        <tissue evidence="12">Total insect</tissue>
    </source>
</reference>
<evidence type="ECO:0000256" key="3">
    <source>
        <dbReference type="ARBA" id="ARBA00022737"/>
    </source>
</evidence>